<feature type="domain" description="F-box" evidence="1">
    <location>
        <begin position="56"/>
        <end position="87"/>
    </location>
</feature>
<name>A0A2G5SGB8_9PELO</name>
<dbReference type="InterPro" id="IPR001810">
    <property type="entry name" value="F-box_dom"/>
</dbReference>
<sequence>MCPPPIGICPFIEFVVSHKKVSQTAQMNVHATEISHSHGLGQLEIRNKPKTNQFPLLKFPRVVLLECIENLDVLEIILFSLLSKRAKANAKLVHWTPLDIVLRTESPIEINLKCPIYPYREWTIEFNEEKESSEYPYFESYQTGPIVENFLFLKNNENAIEDSKQLTEHICEVFSSPVSGVDLGEESQIKWISKFQQIFRKVWIWDDVITSVETLYRVLNDVKVTDYVFLGSVAIDENFQIRVPIPAQQISIRNSYWLTLPSILNGTNSMIRLHGSKLTPKEINTILKEWKMGSKLCNLEYLEIDTVAFQDAESYTNEILKDLDWTDGNENDGRPTTVKLDGEWTDTLPQVKTVRNLTGCGGKIGSIFETFGDFEDGKLELCFYFQVWSRQN</sequence>
<protein>
    <submittedName>
        <fullName evidence="3">Uncharacterized protein</fullName>
    </submittedName>
</protein>
<evidence type="ECO:0000313" key="4">
    <source>
        <dbReference type="Proteomes" id="UP000230233"/>
    </source>
</evidence>
<dbReference type="AlphaFoldDB" id="A0A2G5SGB8"/>
<feature type="domain" description="Sdz-33 F-box" evidence="2">
    <location>
        <begin position="248"/>
        <end position="304"/>
    </location>
</feature>
<proteinExistence type="predicted"/>
<evidence type="ECO:0000259" key="2">
    <source>
        <dbReference type="Pfam" id="PF07735"/>
    </source>
</evidence>
<reference evidence="4" key="1">
    <citation type="submission" date="2017-10" db="EMBL/GenBank/DDBJ databases">
        <title>Rapid genome shrinkage in a self-fertile nematode reveals novel sperm competition proteins.</title>
        <authorList>
            <person name="Yin D."/>
            <person name="Schwarz E.M."/>
            <person name="Thomas C.G."/>
            <person name="Felde R.L."/>
            <person name="Korf I.F."/>
            <person name="Cutter A.D."/>
            <person name="Schartner C.M."/>
            <person name="Ralston E.J."/>
            <person name="Meyer B.J."/>
            <person name="Haag E.S."/>
        </authorList>
    </citation>
    <scope>NUCLEOTIDE SEQUENCE [LARGE SCALE GENOMIC DNA]</scope>
    <source>
        <strain evidence="4">JU1422</strain>
    </source>
</reference>
<dbReference type="EMBL" id="PDUG01000009">
    <property type="protein sequence ID" value="PIC14118.1"/>
    <property type="molecule type" value="Genomic_DNA"/>
</dbReference>
<accession>A0A2G5SGB8</accession>
<dbReference type="InterPro" id="IPR012885">
    <property type="entry name" value="F-box_Sdz-33"/>
</dbReference>
<comment type="caution">
    <text evidence="3">The sequence shown here is derived from an EMBL/GenBank/DDBJ whole genome shotgun (WGS) entry which is preliminary data.</text>
</comment>
<dbReference type="Pfam" id="PF00646">
    <property type="entry name" value="F-box"/>
    <property type="match status" value="1"/>
</dbReference>
<evidence type="ECO:0000313" key="3">
    <source>
        <dbReference type="EMBL" id="PIC14118.1"/>
    </source>
</evidence>
<keyword evidence="4" id="KW-1185">Reference proteome</keyword>
<dbReference type="PANTHER" id="PTHR21503:SF8">
    <property type="entry name" value="F-BOX ASSOCIATED DOMAIN-CONTAINING PROTEIN-RELATED"/>
    <property type="match status" value="1"/>
</dbReference>
<dbReference type="Proteomes" id="UP000230233">
    <property type="component" value="Unassembled WGS sequence"/>
</dbReference>
<evidence type="ECO:0000259" key="1">
    <source>
        <dbReference type="Pfam" id="PF00646"/>
    </source>
</evidence>
<organism evidence="3 4">
    <name type="scientific">Caenorhabditis nigoni</name>
    <dbReference type="NCBI Taxonomy" id="1611254"/>
    <lineage>
        <taxon>Eukaryota</taxon>
        <taxon>Metazoa</taxon>
        <taxon>Ecdysozoa</taxon>
        <taxon>Nematoda</taxon>
        <taxon>Chromadorea</taxon>
        <taxon>Rhabditida</taxon>
        <taxon>Rhabditina</taxon>
        <taxon>Rhabditomorpha</taxon>
        <taxon>Rhabditoidea</taxon>
        <taxon>Rhabditidae</taxon>
        <taxon>Peloderinae</taxon>
        <taxon>Caenorhabditis</taxon>
    </lineage>
</organism>
<dbReference type="Pfam" id="PF07735">
    <property type="entry name" value="FBA_2"/>
    <property type="match status" value="1"/>
</dbReference>
<gene>
    <name evidence="3" type="ORF">B9Z55_027392</name>
</gene>
<dbReference type="PANTHER" id="PTHR21503">
    <property type="entry name" value="F-BOX-CONTAINING HYPOTHETICAL PROTEIN C.ELEGANS"/>
    <property type="match status" value="1"/>
</dbReference>